<dbReference type="HOGENOM" id="CLU_083708_0_0_1"/>
<dbReference type="PhylomeDB" id="Q16WW1"/>
<dbReference type="AlphaFoldDB" id="Q16WW1"/>
<reference evidence="9" key="1">
    <citation type="submission" date="2005-10" db="EMBL/GenBank/DDBJ databases">
        <authorList>
            <person name="Loftus B.J."/>
            <person name="Nene V.M."/>
            <person name="Hannick L.I."/>
            <person name="Bidwell S."/>
            <person name="Haas B."/>
            <person name="Amedeo P."/>
            <person name="Orvis J."/>
            <person name="Wortman J.R."/>
            <person name="White O.R."/>
            <person name="Salzberg S."/>
            <person name="Shumway M."/>
            <person name="Koo H."/>
            <person name="Zhao Y."/>
            <person name="Holmes M."/>
            <person name="Miller J."/>
            <person name="Schatz M."/>
            <person name="Pop M."/>
            <person name="Pai G."/>
            <person name="Utterback T."/>
            <person name="Rogers Y.-H."/>
            <person name="Kravitz S."/>
            <person name="Fraser C.M."/>
        </authorList>
    </citation>
    <scope>NUCLEOTIDE SEQUENCE</scope>
    <source>
        <strain evidence="9">Liverpool</strain>
    </source>
</reference>
<proteinExistence type="inferred from homology"/>
<evidence type="ECO:0000256" key="1">
    <source>
        <dbReference type="ARBA" id="ARBA00004473"/>
    </source>
</evidence>
<feature type="transmembrane region" description="Helical" evidence="8">
    <location>
        <begin position="140"/>
        <end position="160"/>
    </location>
</feature>
<evidence type="ECO:0000313" key="9">
    <source>
        <dbReference type="EMBL" id="EAT39086.1"/>
    </source>
</evidence>
<dbReference type="VEuPathDB" id="VectorBase:AAEL009075"/>
<comment type="similarity">
    <text evidence="2">Belongs to the nurim family.</text>
</comment>
<dbReference type="eggNOG" id="ENOG502RS62">
    <property type="taxonomic scope" value="Eukaryota"/>
</dbReference>
<evidence type="ECO:0000313" key="10">
    <source>
        <dbReference type="Proteomes" id="UP000682892"/>
    </source>
</evidence>
<evidence type="ECO:0000256" key="5">
    <source>
        <dbReference type="ARBA" id="ARBA00023136"/>
    </source>
</evidence>
<keyword evidence="5 8" id="KW-0472">Membrane</keyword>
<evidence type="ECO:0000256" key="7">
    <source>
        <dbReference type="ARBA" id="ARBA00032957"/>
    </source>
</evidence>
<dbReference type="EMBL" id="CH477553">
    <property type="protein sequence ID" value="EAT39086.1"/>
    <property type="molecule type" value="Genomic_DNA"/>
</dbReference>
<comment type="subcellular location">
    <subcellularLocation>
        <location evidence="1">Nucleus inner membrane</location>
        <topology evidence="1">Multi-pass membrane protein</topology>
    </subcellularLocation>
</comment>
<sequence>MGMMLSFRQLVCFILSLLSFLSVFYSVGKLGVFLATPVIRQRNHQNVPLTTLLNDGGKLKATLFSLCFDGVWVILFVVQHSAMKAEVVKRFWRKLELEMAERSVYNIATSYCLLILLKNWKSTQSNLWFVDVESSPTLWWTYVSAHIVSWIVIYGGSLLMDLPELVGLKQVYYDVNDLAPPMSYKSRELRSFYGRMRHPSFVGLSVVLWITNCMSLDRLLLAIIWTTYMYMTWNTNKTDLEYQKYQLSRKKVELTNVQE</sequence>
<dbReference type="KEGG" id="aag:5571445"/>
<dbReference type="OMA" id="WSIWFPL"/>
<keyword evidence="4 8" id="KW-1133">Transmembrane helix</keyword>
<evidence type="ECO:0000256" key="3">
    <source>
        <dbReference type="ARBA" id="ARBA00022692"/>
    </source>
</evidence>
<dbReference type="OrthoDB" id="10050858at2759"/>
<evidence type="ECO:0000256" key="4">
    <source>
        <dbReference type="ARBA" id="ARBA00022989"/>
    </source>
</evidence>
<protein>
    <recommendedName>
        <fullName evidence="7">Nuclear envelope membrane protein</fullName>
    </recommendedName>
    <alternativeName>
        <fullName evidence="6">Nuclear rim protein</fullName>
    </alternativeName>
</protein>
<evidence type="ECO:0000256" key="6">
    <source>
        <dbReference type="ARBA" id="ARBA00031700"/>
    </source>
</evidence>
<dbReference type="Proteomes" id="UP000682892">
    <property type="component" value="Unassembled WGS sequence"/>
</dbReference>
<dbReference type="GO" id="GO:0005637">
    <property type="term" value="C:nuclear inner membrane"/>
    <property type="evidence" value="ECO:0007669"/>
    <property type="project" value="UniProtKB-SubCell"/>
</dbReference>
<evidence type="ECO:0000256" key="2">
    <source>
        <dbReference type="ARBA" id="ARBA00010631"/>
    </source>
</evidence>
<accession>Q16WW1</accession>
<dbReference type="InterPro" id="IPR033580">
    <property type="entry name" value="Nurim-like"/>
</dbReference>
<organism evidence="9 10">
    <name type="scientific">Aedes aegypti</name>
    <name type="common">Yellowfever mosquito</name>
    <name type="synonym">Culex aegypti</name>
    <dbReference type="NCBI Taxonomy" id="7159"/>
    <lineage>
        <taxon>Eukaryota</taxon>
        <taxon>Metazoa</taxon>
        <taxon>Ecdysozoa</taxon>
        <taxon>Arthropoda</taxon>
        <taxon>Hexapoda</taxon>
        <taxon>Insecta</taxon>
        <taxon>Pterygota</taxon>
        <taxon>Neoptera</taxon>
        <taxon>Endopterygota</taxon>
        <taxon>Diptera</taxon>
        <taxon>Nematocera</taxon>
        <taxon>Culicoidea</taxon>
        <taxon>Culicidae</taxon>
        <taxon>Culicinae</taxon>
        <taxon>Aedini</taxon>
        <taxon>Aedes</taxon>
        <taxon>Stegomyia</taxon>
    </lineage>
</organism>
<dbReference type="PANTHER" id="PTHR31040">
    <property type="entry name" value="NURIM"/>
    <property type="match status" value="1"/>
</dbReference>
<feature type="transmembrane region" description="Helical" evidence="8">
    <location>
        <begin position="61"/>
        <end position="82"/>
    </location>
</feature>
<dbReference type="PANTHER" id="PTHR31040:SF1">
    <property type="entry name" value="NURIM"/>
    <property type="match status" value="1"/>
</dbReference>
<dbReference type="PaxDb" id="7159-AAEL009075-PA"/>
<evidence type="ECO:0000256" key="8">
    <source>
        <dbReference type="SAM" id="Phobius"/>
    </source>
</evidence>
<feature type="transmembrane region" description="Helical" evidence="8">
    <location>
        <begin position="201"/>
        <end position="225"/>
    </location>
</feature>
<keyword evidence="3 8" id="KW-0812">Transmembrane</keyword>
<reference evidence="9" key="2">
    <citation type="journal article" date="2007" name="Science">
        <title>Genome sequence of Aedes aegypti, a major arbovirus vector.</title>
        <authorList>
            <person name="Nene V."/>
            <person name="Wortman J.R."/>
            <person name="Lawson D."/>
            <person name="Haas B."/>
            <person name="Kodira C."/>
            <person name="Tu Z.J."/>
            <person name="Loftus B."/>
            <person name="Xi Z."/>
            <person name="Megy K."/>
            <person name="Grabherr M."/>
            <person name="Ren Q."/>
            <person name="Zdobnov E.M."/>
            <person name="Lobo N.F."/>
            <person name="Campbell K.S."/>
            <person name="Brown S.E."/>
            <person name="Bonaldo M.F."/>
            <person name="Zhu J."/>
            <person name="Sinkins S.P."/>
            <person name="Hogenkamp D.G."/>
            <person name="Amedeo P."/>
            <person name="Arensburger P."/>
            <person name="Atkinson P.W."/>
            <person name="Bidwell S."/>
            <person name="Biedler J."/>
            <person name="Birney E."/>
            <person name="Bruggner R.V."/>
            <person name="Costas J."/>
            <person name="Coy M.R."/>
            <person name="Crabtree J."/>
            <person name="Crawford M."/>
            <person name="Debruyn B."/>
            <person name="Decaprio D."/>
            <person name="Eiglmeier K."/>
            <person name="Eisenstadt E."/>
            <person name="El-Dorry H."/>
            <person name="Gelbart W.M."/>
            <person name="Gomes S.L."/>
            <person name="Hammond M."/>
            <person name="Hannick L.I."/>
            <person name="Hogan J.R."/>
            <person name="Holmes M.H."/>
            <person name="Jaffe D."/>
            <person name="Johnston J.S."/>
            <person name="Kennedy R.C."/>
            <person name="Koo H."/>
            <person name="Kravitz S."/>
            <person name="Kriventseva E.V."/>
            <person name="Kulp D."/>
            <person name="Labutti K."/>
            <person name="Lee E."/>
            <person name="Li S."/>
            <person name="Lovin D.D."/>
            <person name="Mao C."/>
            <person name="Mauceli E."/>
            <person name="Menck C.F."/>
            <person name="Miller J.R."/>
            <person name="Montgomery P."/>
            <person name="Mori A."/>
            <person name="Nascimento A.L."/>
            <person name="Naveira H.F."/>
            <person name="Nusbaum C."/>
            <person name="O'leary S."/>
            <person name="Orvis J."/>
            <person name="Pertea M."/>
            <person name="Quesneville H."/>
            <person name="Reidenbach K.R."/>
            <person name="Rogers Y.H."/>
            <person name="Roth C.W."/>
            <person name="Schneider J.R."/>
            <person name="Schatz M."/>
            <person name="Shumway M."/>
            <person name="Stanke M."/>
            <person name="Stinson E.O."/>
            <person name="Tubio J.M."/>
            <person name="Vanzee J.P."/>
            <person name="Verjovski-Almeida S."/>
            <person name="Werner D."/>
            <person name="White O."/>
            <person name="Wyder S."/>
            <person name="Zeng Q."/>
            <person name="Zhao Q."/>
            <person name="Zhao Y."/>
            <person name="Hill C.A."/>
            <person name="Raikhel A.S."/>
            <person name="Soares M.B."/>
            <person name="Knudson D.L."/>
            <person name="Lee N.H."/>
            <person name="Galagan J."/>
            <person name="Salzberg S.L."/>
            <person name="Paulsen I.T."/>
            <person name="Dimopoulos G."/>
            <person name="Collins F.H."/>
            <person name="Birren B."/>
            <person name="Fraser-Liggett C.M."/>
            <person name="Severson D.W."/>
        </authorList>
    </citation>
    <scope>NUCLEOTIDE SEQUENCE [LARGE SCALE GENOMIC DNA]</scope>
    <source>
        <strain evidence="9">Liverpool</strain>
    </source>
</reference>
<name>Q16WW1_AEDAE</name>
<reference evidence="9" key="3">
    <citation type="submission" date="2012-09" db="EMBL/GenBank/DDBJ databases">
        <authorList>
            <consortium name="VectorBase"/>
        </authorList>
    </citation>
    <scope>NUCLEOTIDE SEQUENCE</scope>
    <source>
        <strain evidence="9">Liverpool</strain>
    </source>
</reference>
<gene>
    <name evidence="9" type="ORF">AaeL_AAEL009075</name>
</gene>